<keyword evidence="3" id="KW-1185">Reference proteome</keyword>
<evidence type="ECO:0000313" key="3">
    <source>
        <dbReference type="Proteomes" id="UP000199496"/>
    </source>
</evidence>
<dbReference type="AlphaFoldDB" id="A0A1H8ZSX3"/>
<accession>A0A1H8ZSX3</accession>
<feature type="transmembrane region" description="Helical" evidence="1">
    <location>
        <begin position="56"/>
        <end position="75"/>
    </location>
</feature>
<protein>
    <submittedName>
        <fullName evidence="2">Energy-coupling factor transport system permease protein</fullName>
    </submittedName>
</protein>
<name>A0A1H8ZSX3_9GAMM</name>
<evidence type="ECO:0000313" key="2">
    <source>
        <dbReference type="EMBL" id="SEP67569.1"/>
    </source>
</evidence>
<reference evidence="2 3" key="1">
    <citation type="submission" date="2016-10" db="EMBL/GenBank/DDBJ databases">
        <authorList>
            <person name="de Groot N.N."/>
        </authorList>
    </citation>
    <scope>NUCLEOTIDE SEQUENCE [LARGE SCALE GENOMIC DNA]</scope>
    <source>
        <strain evidence="2 3">B7-7</strain>
    </source>
</reference>
<dbReference type="RefSeq" id="WP_090203272.1">
    <property type="nucleotide sequence ID" value="NZ_FOFO01000003.1"/>
</dbReference>
<proteinExistence type="predicted"/>
<gene>
    <name evidence="2" type="ORF">SAMN05421693_10348</name>
</gene>
<organism evidence="2 3">
    <name type="scientific">Ectothiorhodospira magna</name>
    <dbReference type="NCBI Taxonomy" id="867345"/>
    <lineage>
        <taxon>Bacteria</taxon>
        <taxon>Pseudomonadati</taxon>
        <taxon>Pseudomonadota</taxon>
        <taxon>Gammaproteobacteria</taxon>
        <taxon>Chromatiales</taxon>
        <taxon>Ectothiorhodospiraceae</taxon>
        <taxon>Ectothiorhodospira</taxon>
    </lineage>
</organism>
<dbReference type="STRING" id="867345.SAMN05421693_10348"/>
<dbReference type="EMBL" id="FOFO01000003">
    <property type="protein sequence ID" value="SEP67569.1"/>
    <property type="molecule type" value="Genomic_DNA"/>
</dbReference>
<evidence type="ECO:0000256" key="1">
    <source>
        <dbReference type="SAM" id="Phobius"/>
    </source>
</evidence>
<dbReference type="OrthoDB" id="5784756at2"/>
<feature type="transmembrane region" description="Helical" evidence="1">
    <location>
        <begin position="87"/>
        <end position="109"/>
    </location>
</feature>
<sequence>MHPALKILGVMLFILCVAQANWAVLTVGGFLAAVALAATGAGGLEQFLAMTRRLKWFFLSIILIFGWFTPGTPVLEWMGTWSPGREGLVMGLQQTLVLVLAVAAVVWLLHVTTRESLVKGLLWLTRPLAPLGLPRERFAVRLVLTLEALPQVRILAAAGRPDTVPQGPRARLQGLGQRATGLFREVLVQADKAPLAPISLDPLPAPGPGQWLLLCLILLPLLLAALH</sequence>
<keyword evidence="1" id="KW-1133">Transmembrane helix</keyword>
<dbReference type="Proteomes" id="UP000199496">
    <property type="component" value="Unassembled WGS sequence"/>
</dbReference>
<keyword evidence="1" id="KW-0472">Membrane</keyword>
<keyword evidence="1" id="KW-0812">Transmembrane</keyword>